<dbReference type="Gene3D" id="3.30.470.10">
    <property type="match status" value="1"/>
</dbReference>
<dbReference type="GO" id="GO:0046394">
    <property type="term" value="P:carboxylic acid biosynthetic process"/>
    <property type="evidence" value="ECO:0007669"/>
    <property type="project" value="UniProtKB-ARBA"/>
</dbReference>
<dbReference type="PANTHER" id="PTHR42743">
    <property type="entry name" value="AMINO-ACID AMINOTRANSFERASE"/>
    <property type="match status" value="1"/>
</dbReference>
<dbReference type="GO" id="GO:0008652">
    <property type="term" value="P:amino acid biosynthetic process"/>
    <property type="evidence" value="ECO:0007669"/>
    <property type="project" value="UniProtKB-ARBA"/>
</dbReference>
<dbReference type="OrthoDB" id="9805628at2"/>
<dbReference type="NCBIfam" id="NF005800">
    <property type="entry name" value="PRK07650.1"/>
    <property type="match status" value="1"/>
</dbReference>
<comment type="cofactor">
    <cofactor evidence="1 6">
        <name>pyridoxal 5'-phosphate</name>
        <dbReference type="ChEBI" id="CHEBI:597326"/>
    </cofactor>
</comment>
<organism evidence="7 8">
    <name type="scientific">Jeotgalibacillus proteolyticus</name>
    <dbReference type="NCBI Taxonomy" id="2082395"/>
    <lineage>
        <taxon>Bacteria</taxon>
        <taxon>Bacillati</taxon>
        <taxon>Bacillota</taxon>
        <taxon>Bacilli</taxon>
        <taxon>Bacillales</taxon>
        <taxon>Caryophanaceae</taxon>
        <taxon>Jeotgalibacillus</taxon>
    </lineage>
</organism>
<dbReference type="InterPro" id="IPR018300">
    <property type="entry name" value="Aminotrans_IV_CS"/>
</dbReference>
<dbReference type="Proteomes" id="UP000239047">
    <property type="component" value="Unassembled WGS sequence"/>
</dbReference>
<name>A0A2S5G6F0_9BACL</name>
<keyword evidence="4 6" id="KW-0663">Pyridoxal phosphate</keyword>
<dbReference type="PROSITE" id="PS00770">
    <property type="entry name" value="AA_TRANSFER_CLASS_4"/>
    <property type="match status" value="1"/>
</dbReference>
<reference evidence="7 8" key="1">
    <citation type="submission" date="2018-02" db="EMBL/GenBank/DDBJ databases">
        <title>Jeotgalibacillus proteolyticum sp. nov. a protease producing bacterium isolated from ocean sediments of Laizhou Bay.</title>
        <authorList>
            <person name="Li Y."/>
        </authorList>
    </citation>
    <scope>NUCLEOTIDE SEQUENCE [LARGE SCALE GENOMIC DNA]</scope>
    <source>
        <strain evidence="7 8">22-7</strain>
    </source>
</reference>
<dbReference type="GO" id="GO:0005829">
    <property type="term" value="C:cytosol"/>
    <property type="evidence" value="ECO:0007669"/>
    <property type="project" value="TreeGrafter"/>
</dbReference>
<evidence type="ECO:0000256" key="3">
    <source>
        <dbReference type="ARBA" id="ARBA00011738"/>
    </source>
</evidence>
<dbReference type="EMBL" id="PREZ01000011">
    <property type="protein sequence ID" value="PPA68559.1"/>
    <property type="molecule type" value="Genomic_DNA"/>
</dbReference>
<comment type="caution">
    <text evidence="7">The sequence shown here is derived from an EMBL/GenBank/DDBJ whole genome shotgun (WGS) entry which is preliminary data.</text>
</comment>
<dbReference type="GO" id="GO:0016829">
    <property type="term" value="F:lyase activity"/>
    <property type="evidence" value="ECO:0007669"/>
    <property type="project" value="UniProtKB-KW"/>
</dbReference>
<dbReference type="Pfam" id="PF01063">
    <property type="entry name" value="Aminotran_4"/>
    <property type="match status" value="1"/>
</dbReference>
<evidence type="ECO:0000313" key="8">
    <source>
        <dbReference type="Proteomes" id="UP000239047"/>
    </source>
</evidence>
<evidence type="ECO:0000313" key="7">
    <source>
        <dbReference type="EMBL" id="PPA68559.1"/>
    </source>
</evidence>
<evidence type="ECO:0000256" key="5">
    <source>
        <dbReference type="RuleBase" id="RU004106"/>
    </source>
</evidence>
<sequence length="281" mass="31491">MKLWLNGSIMEAEEAKISPFDHGFLYGLGVFETFRTYNGQPFLLGSHLKRLHESLQEMGIHFSLNITEAADMIDNLLEANGGEDGYFRLNVSAGIRDIGLFPEPYDKPTVMLLQKKLMTQPAGGKKGQWLTLPRNTPETAIRLKSHHYFNNIAGRREVADPGTEGLFLTKEGYVAEGITSNIFWIKEDTLYTPALETGILAGVTRSLVLSLARKSGLQIEEGLYLKEQLMQAEEAFITNSIQEIVPLTAINGQGFKSSRQTSQLLEGYKKVPKSRLYIEEF</sequence>
<evidence type="ECO:0000256" key="4">
    <source>
        <dbReference type="ARBA" id="ARBA00022898"/>
    </source>
</evidence>
<protein>
    <submittedName>
        <fullName evidence="7">4-amino-4-deoxychorismate lyase</fullName>
    </submittedName>
</protein>
<dbReference type="InterPro" id="IPR036038">
    <property type="entry name" value="Aminotransferase-like"/>
</dbReference>
<proteinExistence type="inferred from homology"/>
<evidence type="ECO:0000256" key="1">
    <source>
        <dbReference type="ARBA" id="ARBA00001933"/>
    </source>
</evidence>
<dbReference type="PANTHER" id="PTHR42743:SF11">
    <property type="entry name" value="AMINODEOXYCHORISMATE LYASE"/>
    <property type="match status" value="1"/>
</dbReference>
<evidence type="ECO:0000256" key="2">
    <source>
        <dbReference type="ARBA" id="ARBA00009320"/>
    </source>
</evidence>
<dbReference type="InterPro" id="IPR043131">
    <property type="entry name" value="BCAT-like_N"/>
</dbReference>
<comment type="subunit">
    <text evidence="3">Homodimer.</text>
</comment>
<comment type="similarity">
    <text evidence="2 5">Belongs to the class-IV pyridoxal-phosphate-dependent aminotransferase family.</text>
</comment>
<gene>
    <name evidence="7" type="ORF">C4B60_20615</name>
</gene>
<keyword evidence="7" id="KW-0456">Lyase</keyword>
<keyword evidence="8" id="KW-1185">Reference proteome</keyword>
<dbReference type="SUPFAM" id="SSF56752">
    <property type="entry name" value="D-aminoacid aminotransferase-like PLP-dependent enzymes"/>
    <property type="match status" value="1"/>
</dbReference>
<dbReference type="InterPro" id="IPR050571">
    <property type="entry name" value="Class-IV_PLP-Dep_Aminotrnsfr"/>
</dbReference>
<dbReference type="RefSeq" id="WP_104059846.1">
    <property type="nucleotide sequence ID" value="NZ_PREZ01000011.1"/>
</dbReference>
<evidence type="ECO:0000256" key="6">
    <source>
        <dbReference type="RuleBase" id="RU004516"/>
    </source>
</evidence>
<accession>A0A2S5G6F0</accession>
<dbReference type="FunFam" id="3.20.10.10:FF:000002">
    <property type="entry name" value="D-alanine aminotransferase"/>
    <property type="match status" value="1"/>
</dbReference>
<dbReference type="AlphaFoldDB" id="A0A2S5G6F0"/>
<dbReference type="InterPro" id="IPR001544">
    <property type="entry name" value="Aminotrans_IV"/>
</dbReference>
<dbReference type="InterPro" id="IPR043132">
    <property type="entry name" value="BCAT-like_C"/>
</dbReference>
<dbReference type="Gene3D" id="3.20.10.10">
    <property type="entry name" value="D-amino Acid Aminotransferase, subunit A, domain 2"/>
    <property type="match status" value="1"/>
</dbReference>